<dbReference type="EMBL" id="QTSX02003034">
    <property type="protein sequence ID" value="KAJ9072266.1"/>
    <property type="molecule type" value="Genomic_DNA"/>
</dbReference>
<evidence type="ECO:0000313" key="1">
    <source>
        <dbReference type="EMBL" id="KAJ9072266.1"/>
    </source>
</evidence>
<comment type="caution">
    <text evidence="1">The sequence shown here is derived from an EMBL/GenBank/DDBJ whole genome shotgun (WGS) entry which is preliminary data.</text>
</comment>
<reference evidence="1" key="1">
    <citation type="submission" date="2022-04" db="EMBL/GenBank/DDBJ databases">
        <title>Genome of the entomopathogenic fungus Entomophthora muscae.</title>
        <authorList>
            <person name="Elya C."/>
            <person name="Lovett B.R."/>
            <person name="Lee E."/>
            <person name="Macias A.M."/>
            <person name="Hajek A.E."/>
            <person name="De Bivort B.L."/>
            <person name="Kasson M.T."/>
            <person name="De Fine Licht H.H."/>
            <person name="Stajich J.E."/>
        </authorList>
    </citation>
    <scope>NUCLEOTIDE SEQUENCE</scope>
    <source>
        <strain evidence="1">Berkeley</strain>
    </source>
</reference>
<dbReference type="Proteomes" id="UP001165960">
    <property type="component" value="Unassembled WGS sequence"/>
</dbReference>
<evidence type="ECO:0000313" key="2">
    <source>
        <dbReference type="Proteomes" id="UP001165960"/>
    </source>
</evidence>
<sequence length="217" mass="23689">MSNLVRIEAKSTAFLMCDLQTQFCGRLFGSKWVVHTADKLIKASNILNIPLLVTEQNPTAFGHTIPELDISHATLCEPKSQFSMLTPRVKEALEGVGSVVLFGAEAQYCVLQSCLDLIRLGKHVRIVVDGVSSVNRTELHLAFQRMAHAGAVLATYDSLITELVWDSDHPSFHELLKIGKSGQSLAATNPILLQMSNISSPKIAPAAKNLSYLHANL</sequence>
<protein>
    <submittedName>
        <fullName evidence="1">Uncharacterized protein</fullName>
    </submittedName>
</protein>
<keyword evidence="2" id="KW-1185">Reference proteome</keyword>
<accession>A0ACC2TCV3</accession>
<name>A0ACC2TCV3_9FUNG</name>
<gene>
    <name evidence="1" type="ORF">DSO57_1029423</name>
</gene>
<proteinExistence type="predicted"/>
<organism evidence="1 2">
    <name type="scientific">Entomophthora muscae</name>
    <dbReference type="NCBI Taxonomy" id="34485"/>
    <lineage>
        <taxon>Eukaryota</taxon>
        <taxon>Fungi</taxon>
        <taxon>Fungi incertae sedis</taxon>
        <taxon>Zoopagomycota</taxon>
        <taxon>Entomophthoromycotina</taxon>
        <taxon>Entomophthoromycetes</taxon>
        <taxon>Entomophthorales</taxon>
        <taxon>Entomophthoraceae</taxon>
        <taxon>Entomophthora</taxon>
    </lineage>
</organism>